<dbReference type="InterPro" id="IPR017476">
    <property type="entry name" value="UDP-Glc/GDP-Man"/>
</dbReference>
<dbReference type="Gene3D" id="1.20.5.100">
    <property type="entry name" value="Cytochrome c1, transmembrane anchor, C-terminal"/>
    <property type="match status" value="1"/>
</dbReference>
<evidence type="ECO:0000256" key="1">
    <source>
        <dbReference type="ARBA" id="ARBA00004701"/>
    </source>
</evidence>
<feature type="binding site" evidence="11">
    <location>
        <begin position="134"/>
        <end position="135"/>
    </location>
    <ligand>
        <name>NAD(+)</name>
        <dbReference type="ChEBI" id="CHEBI:57540"/>
    </ligand>
</feature>
<dbReference type="SUPFAM" id="SSF52413">
    <property type="entry name" value="UDP-glucose/GDP-mannose dehydrogenase C-terminal domain"/>
    <property type="match status" value="1"/>
</dbReference>
<dbReference type="Proteomes" id="UP000260823">
    <property type="component" value="Unassembled WGS sequence"/>
</dbReference>
<evidence type="ECO:0000313" key="13">
    <source>
        <dbReference type="EMBL" id="RFZ85758.1"/>
    </source>
</evidence>
<dbReference type="SMART" id="SM00984">
    <property type="entry name" value="UDPG_MGDP_dh_C"/>
    <property type="match status" value="1"/>
</dbReference>
<keyword evidence="14" id="KW-1185">Reference proteome</keyword>
<evidence type="ECO:0000256" key="6">
    <source>
        <dbReference type="ARBA" id="ARBA00023027"/>
    </source>
</evidence>
<feature type="active site" description="Nucleophile" evidence="10">
    <location>
        <position position="279"/>
    </location>
</feature>
<dbReference type="Pfam" id="PF00984">
    <property type="entry name" value="UDPG_MGDP_dh"/>
    <property type="match status" value="1"/>
</dbReference>
<dbReference type="GO" id="GO:0006065">
    <property type="term" value="P:UDP-glucuronate biosynthetic process"/>
    <property type="evidence" value="ECO:0007669"/>
    <property type="project" value="UniProtKB-UniPathway"/>
</dbReference>
<feature type="binding site" evidence="11">
    <location>
        <position position="168"/>
    </location>
    <ligand>
        <name>NAD(+)</name>
        <dbReference type="ChEBI" id="CHEBI:57540"/>
    </ligand>
</feature>
<dbReference type="EMBL" id="QWDE01000001">
    <property type="protein sequence ID" value="RFZ85758.1"/>
    <property type="molecule type" value="Genomic_DNA"/>
</dbReference>
<evidence type="ECO:0000256" key="4">
    <source>
        <dbReference type="ARBA" id="ARBA00015132"/>
    </source>
</evidence>
<proteinExistence type="inferred from homology"/>
<comment type="function">
    <text evidence="8">Catalyzes the conversion of UDP-glucose into UDP-glucuronate, one of the precursors of teichuronic acid.</text>
</comment>
<dbReference type="UniPathway" id="UPA00038">
    <property type="reaction ID" value="UER00491"/>
</dbReference>
<dbReference type="InterPro" id="IPR014027">
    <property type="entry name" value="UDP-Glc/GDP-Man_DH_C"/>
</dbReference>
<gene>
    <name evidence="13" type="ORF">DYU05_09230</name>
</gene>
<dbReference type="NCBIfam" id="TIGR03026">
    <property type="entry name" value="NDP-sugDHase"/>
    <property type="match status" value="1"/>
</dbReference>
<dbReference type="OrthoDB" id="9803238at2"/>
<dbReference type="InterPro" id="IPR014026">
    <property type="entry name" value="UDP-Glc/GDP-Man_DH_dimer"/>
</dbReference>
<evidence type="ECO:0000256" key="5">
    <source>
        <dbReference type="ARBA" id="ARBA00023002"/>
    </source>
</evidence>
<dbReference type="GO" id="GO:0006024">
    <property type="term" value="P:glycosaminoglycan biosynthetic process"/>
    <property type="evidence" value="ECO:0007669"/>
    <property type="project" value="TreeGrafter"/>
</dbReference>
<dbReference type="EC" id="1.1.1.22" evidence="3"/>
<dbReference type="InterPro" id="IPR036220">
    <property type="entry name" value="UDP-Glc/GDP-Man_DH_C_sf"/>
</dbReference>
<dbReference type="Gene3D" id="3.40.50.720">
    <property type="entry name" value="NAD(P)-binding Rossmann-like Domain"/>
    <property type="match status" value="2"/>
</dbReference>
<keyword evidence="6 11" id="KW-0520">NAD</keyword>
<evidence type="ECO:0000256" key="8">
    <source>
        <dbReference type="ARBA" id="ARBA00053241"/>
    </source>
</evidence>
<dbReference type="RefSeq" id="WP_117382655.1">
    <property type="nucleotide sequence ID" value="NZ_QWDE01000001.1"/>
</dbReference>
<dbReference type="FunFam" id="1.20.5.100:FF:000001">
    <property type="entry name" value="UDP-glucose 6-dehydrogenase"/>
    <property type="match status" value="1"/>
</dbReference>
<dbReference type="SUPFAM" id="SSF51735">
    <property type="entry name" value="NAD(P)-binding Rossmann-fold domains"/>
    <property type="match status" value="1"/>
</dbReference>
<keyword evidence="5" id="KW-0560">Oxidoreductase</keyword>
<feature type="binding site" evidence="11">
    <location>
        <position position="42"/>
    </location>
    <ligand>
        <name>NAD(+)</name>
        <dbReference type="ChEBI" id="CHEBI:57540"/>
    </ligand>
</feature>
<dbReference type="InterPro" id="IPR028356">
    <property type="entry name" value="UDPglc_DH_euk"/>
</dbReference>
<comment type="catalytic activity">
    <reaction evidence="7">
        <text>UDP-alpha-D-glucose + 2 NAD(+) + H2O = UDP-alpha-D-glucuronate + 2 NADH + 3 H(+)</text>
        <dbReference type="Rhea" id="RHEA:23596"/>
        <dbReference type="ChEBI" id="CHEBI:15377"/>
        <dbReference type="ChEBI" id="CHEBI:15378"/>
        <dbReference type="ChEBI" id="CHEBI:57540"/>
        <dbReference type="ChEBI" id="CHEBI:57945"/>
        <dbReference type="ChEBI" id="CHEBI:58052"/>
        <dbReference type="ChEBI" id="CHEBI:58885"/>
        <dbReference type="EC" id="1.1.1.22"/>
    </reaction>
</comment>
<dbReference type="Pfam" id="PF03721">
    <property type="entry name" value="UDPG_MGDP_dh_N"/>
    <property type="match status" value="1"/>
</dbReference>
<dbReference type="InterPro" id="IPR036291">
    <property type="entry name" value="NAD(P)-bd_dom_sf"/>
</dbReference>
<evidence type="ECO:0000256" key="3">
    <source>
        <dbReference type="ARBA" id="ARBA00012954"/>
    </source>
</evidence>
<name>A0A3E2NXL5_9SPHI</name>
<dbReference type="InterPro" id="IPR001732">
    <property type="entry name" value="UDP-Glc/GDP-Man_DH_N"/>
</dbReference>
<dbReference type="PIRSF" id="PIRSF500133">
    <property type="entry name" value="UDPglc_DH_euk"/>
    <property type="match status" value="1"/>
</dbReference>
<evidence type="ECO:0000256" key="11">
    <source>
        <dbReference type="PIRSR" id="PIRSR500133-3"/>
    </source>
</evidence>
<dbReference type="InterPro" id="IPR008927">
    <property type="entry name" value="6-PGluconate_DH-like_C_sf"/>
</dbReference>
<protein>
    <recommendedName>
        <fullName evidence="4">UDP-glucose 6-dehydrogenase</fullName>
        <ecNumber evidence="3">1.1.1.22</ecNumber>
    </recommendedName>
</protein>
<evidence type="ECO:0000259" key="12">
    <source>
        <dbReference type="SMART" id="SM00984"/>
    </source>
</evidence>
<feature type="binding site" evidence="11">
    <location>
        <begin position="279"/>
        <end position="282"/>
    </location>
    <ligand>
        <name>NAD(+)</name>
        <dbReference type="ChEBI" id="CHEBI:57540"/>
    </ligand>
</feature>
<evidence type="ECO:0000256" key="9">
    <source>
        <dbReference type="PIRNR" id="PIRNR000124"/>
    </source>
</evidence>
<dbReference type="FunFam" id="3.40.50.720:FF:000114">
    <property type="entry name" value="UDP-glucose 6-dehydrogenase"/>
    <property type="match status" value="1"/>
</dbReference>
<evidence type="ECO:0000256" key="2">
    <source>
        <dbReference type="ARBA" id="ARBA00006601"/>
    </source>
</evidence>
<dbReference type="PIRSF" id="PIRSF000124">
    <property type="entry name" value="UDPglc_GDPman_dh"/>
    <property type="match status" value="1"/>
</dbReference>
<dbReference type="SUPFAM" id="SSF48179">
    <property type="entry name" value="6-phosphogluconate dehydrogenase C-terminal domain-like"/>
    <property type="match status" value="1"/>
</dbReference>
<dbReference type="PANTHER" id="PTHR11374:SF3">
    <property type="entry name" value="UDP-GLUCOSE 6-DEHYDROGENASE"/>
    <property type="match status" value="1"/>
</dbReference>
<feature type="binding site" evidence="11">
    <location>
        <begin position="12"/>
        <end position="17"/>
    </location>
    <ligand>
        <name>NAD(+)</name>
        <dbReference type="ChEBI" id="CHEBI:57540"/>
    </ligand>
</feature>
<sequence>MNKAITKICCIGAGYVGGPTMAVIAQKCPHIKVTVVDLNQARIDAWNDPNTENIPVYEPGLAEVVAEARGRNLFFSTQVDEAIADAEMIFISVNTPTKTYGTGKGMAADLKYIELCARQIARVSKTDKIVVEKSTLPVRTAEAVKSILQNTGNNVQFQILSNPEFLAEGTAVEDLHAPDRILIGGDTTEEGQIAIQALVDVYANWVPKERILTTNLWSSELSKLTANAFLAQRVSSINALSELCEHTGADISEVSRSIGTDSRIGPKFLNASVGFGGSCFQKDILNLVYIARSYGLTQVADYWEQVIIMNDHQKRRFATKIVKTLYNTISGKKIAFLGWAFKKDTNDTRESAAIYVADDLLNEQATIAVYDPKVAEDQILGDLNYLETRKAEKNAELVDVYEDAYACCKGAHAIAVMTEWDEFKTYDWQRIYDNMIKPAFLFDGRNVVNKKALTEIGFKVYSIGK</sequence>
<dbReference type="PANTHER" id="PTHR11374">
    <property type="entry name" value="UDP-GLUCOSE DEHYDROGENASE/UDP-MANNAC DEHYDROGENASE"/>
    <property type="match status" value="1"/>
</dbReference>
<feature type="binding site" evidence="11">
    <location>
        <position position="37"/>
    </location>
    <ligand>
        <name>NAD(+)</name>
        <dbReference type="ChEBI" id="CHEBI:57540"/>
    </ligand>
</feature>
<accession>A0A3E2NXL5</accession>
<dbReference type="GO" id="GO:0051287">
    <property type="term" value="F:NAD binding"/>
    <property type="evidence" value="ECO:0007669"/>
    <property type="project" value="InterPro"/>
</dbReference>
<reference evidence="13 14" key="1">
    <citation type="submission" date="2018-08" db="EMBL/GenBank/DDBJ databases">
        <title>Mucilaginibacter terrae sp. nov., isolated from manganese diggings.</title>
        <authorList>
            <person name="Huang Y."/>
            <person name="Zhou Z."/>
        </authorList>
    </citation>
    <scope>NUCLEOTIDE SEQUENCE [LARGE SCALE GENOMIC DNA]</scope>
    <source>
        <strain evidence="13 14">ZH6</strain>
    </source>
</reference>
<dbReference type="AlphaFoldDB" id="A0A3E2NXL5"/>
<feature type="domain" description="UDP-glucose/GDP-mannose dehydrogenase C-terminal" evidence="12">
    <location>
        <begin position="335"/>
        <end position="450"/>
    </location>
</feature>
<feature type="binding site" evidence="11">
    <location>
        <begin position="93"/>
        <end position="97"/>
    </location>
    <ligand>
        <name>NAD(+)</name>
        <dbReference type="ChEBI" id="CHEBI:57540"/>
    </ligand>
</feature>
<dbReference type="FunFam" id="3.40.50.720:FF:000032">
    <property type="entry name" value="UDP-glucose 6-dehydrogenase"/>
    <property type="match status" value="1"/>
</dbReference>
<comment type="caution">
    <text evidence="13">The sequence shown here is derived from an EMBL/GenBank/DDBJ whole genome shotgun (WGS) entry which is preliminary data.</text>
</comment>
<dbReference type="Pfam" id="PF03720">
    <property type="entry name" value="UDPG_MGDP_dh_C"/>
    <property type="match status" value="1"/>
</dbReference>
<evidence type="ECO:0000313" key="14">
    <source>
        <dbReference type="Proteomes" id="UP000260823"/>
    </source>
</evidence>
<comment type="similarity">
    <text evidence="2 9">Belongs to the UDP-glucose/GDP-mannose dehydrogenase family.</text>
</comment>
<evidence type="ECO:0000256" key="10">
    <source>
        <dbReference type="PIRSR" id="PIRSR500133-1"/>
    </source>
</evidence>
<comment type="pathway">
    <text evidence="1">Nucleotide-sugar biosynthesis; UDP-alpha-D-glucuronate biosynthesis; UDP-alpha-D-glucuronate from UDP-alpha-D-glucose: step 1/1.</text>
</comment>
<evidence type="ECO:0000256" key="7">
    <source>
        <dbReference type="ARBA" id="ARBA00047473"/>
    </source>
</evidence>
<feature type="binding site" evidence="11">
    <location>
        <position position="349"/>
    </location>
    <ligand>
        <name>NAD(+)</name>
        <dbReference type="ChEBI" id="CHEBI:57540"/>
    </ligand>
</feature>
<organism evidence="13 14">
    <name type="scientific">Mucilaginibacter terrenus</name>
    <dbReference type="NCBI Taxonomy" id="2482727"/>
    <lineage>
        <taxon>Bacteria</taxon>
        <taxon>Pseudomonadati</taxon>
        <taxon>Bacteroidota</taxon>
        <taxon>Sphingobacteriia</taxon>
        <taxon>Sphingobacteriales</taxon>
        <taxon>Sphingobacteriaceae</taxon>
        <taxon>Mucilaginibacter</taxon>
    </lineage>
</organism>
<dbReference type="GO" id="GO:0003979">
    <property type="term" value="F:UDP-glucose 6-dehydrogenase activity"/>
    <property type="evidence" value="ECO:0007669"/>
    <property type="project" value="UniProtKB-EC"/>
</dbReference>